<protein>
    <submittedName>
        <fullName evidence="2">Uncharacterized protein</fullName>
    </submittedName>
</protein>
<keyword evidence="1" id="KW-0812">Transmembrane</keyword>
<keyword evidence="1" id="KW-0472">Membrane</keyword>
<sequence>MHYLKSTVKVVAGFSLVYLGVAIAFPEYSLTSGTLNMVGRLVVILLTSIGIFVIIHGLFVGIELAVAAGHEQIDQDN</sequence>
<keyword evidence="1" id="KW-1133">Transmembrane helix</keyword>
<evidence type="ECO:0000256" key="1">
    <source>
        <dbReference type="SAM" id="Phobius"/>
    </source>
</evidence>
<dbReference type="AlphaFoldDB" id="A0A6B0VSI1"/>
<feature type="transmembrane region" description="Helical" evidence="1">
    <location>
        <begin position="37"/>
        <end position="62"/>
    </location>
</feature>
<evidence type="ECO:0000313" key="2">
    <source>
        <dbReference type="EMBL" id="MXV64590.1"/>
    </source>
</evidence>
<evidence type="ECO:0000313" key="3">
    <source>
        <dbReference type="Proteomes" id="UP000434101"/>
    </source>
</evidence>
<comment type="caution">
    <text evidence="2">The sequence shown here is derived from an EMBL/GenBank/DDBJ whole genome shotgun (WGS) entry which is preliminary data.</text>
</comment>
<reference evidence="2 3" key="1">
    <citation type="submission" date="2020-01" db="EMBL/GenBank/DDBJ databases">
        <title>Natronorubrum sp. JWXQ-INN 674 isolated from Inner Mongolia Autonomous Region of China.</title>
        <authorList>
            <person name="Xue Q."/>
        </authorList>
    </citation>
    <scope>NUCLEOTIDE SEQUENCE [LARGE SCALE GENOMIC DNA]</scope>
    <source>
        <strain evidence="2 3">JWXQ-INN-674</strain>
    </source>
</reference>
<accession>A0A6B0VSI1</accession>
<dbReference type="EMBL" id="WUYX01000071">
    <property type="protein sequence ID" value="MXV64590.1"/>
    <property type="molecule type" value="Genomic_DNA"/>
</dbReference>
<dbReference type="RefSeq" id="WP_160068027.1">
    <property type="nucleotide sequence ID" value="NZ_WUYX01000071.1"/>
</dbReference>
<name>A0A6B0VSI1_9EURY</name>
<feature type="transmembrane region" description="Helical" evidence="1">
    <location>
        <begin position="7"/>
        <end position="25"/>
    </location>
</feature>
<dbReference type="Proteomes" id="UP000434101">
    <property type="component" value="Unassembled WGS sequence"/>
</dbReference>
<proteinExistence type="predicted"/>
<organism evidence="2 3">
    <name type="scientific">Natronorubrum halalkaliphilum</name>
    <dbReference type="NCBI Taxonomy" id="2691917"/>
    <lineage>
        <taxon>Archaea</taxon>
        <taxon>Methanobacteriati</taxon>
        <taxon>Methanobacteriota</taxon>
        <taxon>Stenosarchaea group</taxon>
        <taxon>Halobacteria</taxon>
        <taxon>Halobacteriales</taxon>
        <taxon>Natrialbaceae</taxon>
        <taxon>Natronorubrum</taxon>
    </lineage>
</organism>
<keyword evidence="3" id="KW-1185">Reference proteome</keyword>
<gene>
    <name evidence="2" type="ORF">GS429_21440</name>
</gene>